<dbReference type="EMBL" id="JANCMU010000001">
    <property type="protein sequence ID" value="MDG4945658.1"/>
    <property type="molecule type" value="Genomic_DNA"/>
</dbReference>
<keyword evidence="3" id="KW-1185">Reference proteome</keyword>
<dbReference type="Proteomes" id="UP001152599">
    <property type="component" value="Unassembled WGS sequence"/>
</dbReference>
<protein>
    <submittedName>
        <fullName evidence="2">Uncharacterized protein</fullName>
    </submittedName>
</protein>
<organism evidence="2 3">
    <name type="scientific">Profundicola chukchiensis</name>
    <dbReference type="NCBI Taxonomy" id="2961959"/>
    <lineage>
        <taxon>Bacteria</taxon>
        <taxon>Pseudomonadati</taxon>
        <taxon>Bacteroidota</taxon>
        <taxon>Flavobacteriia</taxon>
        <taxon>Flavobacteriales</taxon>
        <taxon>Weeksellaceae</taxon>
        <taxon>Profundicola</taxon>
    </lineage>
</organism>
<name>A0A9X4RU13_9FLAO</name>
<accession>A0A9X4RU13</accession>
<sequence>MKKSLLIISMIFLSLNLHAQDKSEILPMIEKIIEYSVNKDFAVVLDYTYPKVFEFASKEQMIELMTSMLDNEDFSIAFLPTNYDIQVSDVKNIDGGKYAMVEYNTLGRLKFKDEESLNTEESLNVLKVAFSNANVSYNEKTKTFDIMSRTQDLAISDESTAGTWRFLNANKEDGQMLRLLLNEQILNAFNL</sequence>
<gene>
    <name evidence="2" type="ORF">NMK71_04460</name>
</gene>
<feature type="chain" id="PRO_5040961044" evidence="1">
    <location>
        <begin position="20"/>
        <end position="191"/>
    </location>
</feature>
<keyword evidence="1" id="KW-0732">Signal</keyword>
<reference evidence="2" key="1">
    <citation type="submission" date="2022-07" db="EMBL/GenBank/DDBJ databases">
        <title>Description and genome-wide analysis of Profundicola chukchiensis gen. nov., sp. nov., marine bacteria isolated from bottom sediments of the Chukchi Sea.</title>
        <authorList>
            <person name="Romanenko L."/>
            <person name="Otstavnykh N."/>
            <person name="Kurilenko V."/>
            <person name="Eremeev V."/>
            <person name="Velansky P."/>
            <person name="Mikhailov V."/>
            <person name="Isaeva M."/>
        </authorList>
    </citation>
    <scope>NUCLEOTIDE SEQUENCE</scope>
    <source>
        <strain evidence="2">KMM 9713</strain>
    </source>
</reference>
<evidence type="ECO:0000256" key="1">
    <source>
        <dbReference type="SAM" id="SignalP"/>
    </source>
</evidence>
<dbReference type="RefSeq" id="WP_304420224.1">
    <property type="nucleotide sequence ID" value="NZ_JANCMU010000001.1"/>
</dbReference>
<comment type="caution">
    <text evidence="2">The sequence shown here is derived from an EMBL/GenBank/DDBJ whole genome shotgun (WGS) entry which is preliminary data.</text>
</comment>
<feature type="signal peptide" evidence="1">
    <location>
        <begin position="1"/>
        <end position="19"/>
    </location>
</feature>
<evidence type="ECO:0000313" key="2">
    <source>
        <dbReference type="EMBL" id="MDG4945658.1"/>
    </source>
</evidence>
<dbReference type="AlphaFoldDB" id="A0A9X4RU13"/>
<proteinExistence type="predicted"/>
<evidence type="ECO:0000313" key="3">
    <source>
        <dbReference type="Proteomes" id="UP001152599"/>
    </source>
</evidence>